<keyword evidence="3" id="KW-1185">Reference proteome</keyword>
<dbReference type="HOGENOM" id="CLU_788521_0_0_1"/>
<dbReference type="GeneID" id="8618427"/>
<dbReference type="EMBL" id="AAFI02000008">
    <property type="protein sequence ID" value="EAL71296.1"/>
    <property type="molecule type" value="Genomic_DNA"/>
</dbReference>
<dbReference type="Pfam" id="PF13358">
    <property type="entry name" value="DDE_3"/>
    <property type="match status" value="1"/>
</dbReference>
<dbReference type="KEGG" id="ddi:DDB_G0272288"/>
<sequence length="352" mass="41628">MKPKRSLTHLIEHTERIYNALEYGVRIGNISRAARENGLTRNQLNYYRRDIKDNRIRQSHGGSRSPSTFTTEQYELLVATVVAMVNVRPNLTMREIAQEINSDQNSIFYKKVNKSRICSIFKELKWNYHSPTYKQENKYKIENLLKLFYFNTIIYNTDWKKIYFLDECSFSSRGFLLELRRSKAVGPIGEPVYVTNSTSISETYNGFFTISLDDCLYKIRDKTNNTEDFFQYVRELLESGFCKPGSLLVMDNAPIHGGIEALNALFELFNQYSVQLIFLPSYSPELNPIERFFGYIKNHFYRERNSHGSFLDEIIDTIDNSLIKNKELFIGFYRQSLNFWSEKKRNQYQRKR</sequence>
<dbReference type="AlphaFoldDB" id="Q559S3"/>
<evidence type="ECO:0000259" key="1">
    <source>
        <dbReference type="Pfam" id="PF13358"/>
    </source>
</evidence>
<proteinExistence type="predicted"/>
<comment type="caution">
    <text evidence="2">The sequence shown here is derived from an EMBL/GenBank/DDBJ whole genome shotgun (WGS) entry which is preliminary data.</text>
</comment>
<dbReference type="InterPro" id="IPR038717">
    <property type="entry name" value="Tc1-like_DDE_dom"/>
</dbReference>
<dbReference type="OMA" id="CELVFAF"/>
<dbReference type="PaxDb" id="44689-DDB0203735"/>
<dbReference type="InterPro" id="IPR012337">
    <property type="entry name" value="RNaseH-like_sf"/>
</dbReference>
<protein>
    <recommendedName>
        <fullName evidence="1">Tc1-like transposase DDE domain-containing protein</fullName>
    </recommendedName>
</protein>
<evidence type="ECO:0000313" key="2">
    <source>
        <dbReference type="EMBL" id="EAL71296.1"/>
    </source>
</evidence>
<gene>
    <name evidence="2" type="ORF">DDB_G0272288</name>
</gene>
<dbReference type="PANTHER" id="PTHR46564:SF1">
    <property type="entry name" value="TRANSPOSASE"/>
    <property type="match status" value="1"/>
</dbReference>
<organism evidence="2 3">
    <name type="scientific">Dictyostelium discoideum</name>
    <name type="common">Social amoeba</name>
    <dbReference type="NCBI Taxonomy" id="44689"/>
    <lineage>
        <taxon>Eukaryota</taxon>
        <taxon>Amoebozoa</taxon>
        <taxon>Evosea</taxon>
        <taxon>Eumycetozoa</taxon>
        <taxon>Dictyostelia</taxon>
        <taxon>Dictyosteliales</taxon>
        <taxon>Dictyosteliaceae</taxon>
        <taxon>Dictyostelium</taxon>
    </lineage>
</organism>
<dbReference type="InterPro" id="IPR036397">
    <property type="entry name" value="RNaseH_sf"/>
</dbReference>
<dbReference type="FunCoup" id="Q559S3">
    <property type="interactions" value="2"/>
</dbReference>
<dbReference type="Gene3D" id="3.30.420.10">
    <property type="entry name" value="Ribonuclease H-like superfamily/Ribonuclease H"/>
    <property type="match status" value="1"/>
</dbReference>
<dbReference type="SUPFAM" id="SSF53098">
    <property type="entry name" value="Ribonuclease H-like"/>
    <property type="match status" value="1"/>
</dbReference>
<accession>Q559S3</accession>
<feature type="domain" description="Tc1-like transposase DDE" evidence="1">
    <location>
        <begin position="162"/>
        <end position="305"/>
    </location>
</feature>
<dbReference type="dictyBase" id="DDB_G0272288"/>
<dbReference type="Proteomes" id="UP000002195">
    <property type="component" value="Unassembled WGS sequence"/>
</dbReference>
<dbReference type="GO" id="GO:0003676">
    <property type="term" value="F:nucleic acid binding"/>
    <property type="evidence" value="ECO:0007669"/>
    <property type="project" value="InterPro"/>
</dbReference>
<dbReference type="InParanoid" id="Q559S3"/>
<evidence type="ECO:0000313" key="3">
    <source>
        <dbReference type="Proteomes" id="UP000002195"/>
    </source>
</evidence>
<name>Q559S3_DICDI</name>
<reference evidence="2 3" key="1">
    <citation type="journal article" date="2005" name="Nature">
        <title>The genome of the social amoeba Dictyostelium discoideum.</title>
        <authorList>
            <consortium name="The Dictyostelium discoideum Sequencing Consortium"/>
            <person name="Eichinger L."/>
            <person name="Pachebat J.A."/>
            <person name="Glockner G."/>
            <person name="Rajandream M.A."/>
            <person name="Sucgang R."/>
            <person name="Berriman M."/>
            <person name="Song J."/>
            <person name="Olsen R."/>
            <person name="Szafranski K."/>
            <person name="Xu Q."/>
            <person name="Tunggal B."/>
            <person name="Kummerfeld S."/>
            <person name="Madera M."/>
            <person name="Konfortov B.A."/>
            <person name="Rivero F."/>
            <person name="Bankier A.T."/>
            <person name="Lehmann R."/>
            <person name="Hamlin N."/>
            <person name="Davies R."/>
            <person name="Gaudet P."/>
            <person name="Fey P."/>
            <person name="Pilcher K."/>
            <person name="Chen G."/>
            <person name="Saunders D."/>
            <person name="Sodergren E."/>
            <person name="Davis P."/>
            <person name="Kerhornou A."/>
            <person name="Nie X."/>
            <person name="Hall N."/>
            <person name="Anjard C."/>
            <person name="Hemphill L."/>
            <person name="Bason N."/>
            <person name="Farbrother P."/>
            <person name="Desany B."/>
            <person name="Just E."/>
            <person name="Morio T."/>
            <person name="Rost R."/>
            <person name="Churcher C."/>
            <person name="Cooper J."/>
            <person name="Haydock S."/>
            <person name="van Driessche N."/>
            <person name="Cronin A."/>
            <person name="Goodhead I."/>
            <person name="Muzny D."/>
            <person name="Mourier T."/>
            <person name="Pain A."/>
            <person name="Lu M."/>
            <person name="Harper D."/>
            <person name="Lindsay R."/>
            <person name="Hauser H."/>
            <person name="James K."/>
            <person name="Quiles M."/>
            <person name="Madan Babu M."/>
            <person name="Saito T."/>
            <person name="Buchrieser C."/>
            <person name="Wardroper A."/>
            <person name="Felder M."/>
            <person name="Thangavelu M."/>
            <person name="Johnson D."/>
            <person name="Knights A."/>
            <person name="Loulseged H."/>
            <person name="Mungall K."/>
            <person name="Oliver K."/>
            <person name="Price C."/>
            <person name="Quail M.A."/>
            <person name="Urushihara H."/>
            <person name="Hernandez J."/>
            <person name="Rabbinowitsch E."/>
            <person name="Steffen D."/>
            <person name="Sanders M."/>
            <person name="Ma J."/>
            <person name="Kohara Y."/>
            <person name="Sharp S."/>
            <person name="Simmonds M."/>
            <person name="Spiegler S."/>
            <person name="Tivey A."/>
            <person name="Sugano S."/>
            <person name="White B."/>
            <person name="Walker D."/>
            <person name="Woodward J."/>
            <person name="Winckler T."/>
            <person name="Tanaka Y."/>
            <person name="Shaulsky G."/>
            <person name="Schleicher M."/>
            <person name="Weinstock G."/>
            <person name="Rosenthal A."/>
            <person name="Cox E.C."/>
            <person name="Chisholm R.L."/>
            <person name="Gibbs R."/>
            <person name="Loomis W.F."/>
            <person name="Platzer M."/>
            <person name="Kay R.R."/>
            <person name="Williams J."/>
            <person name="Dear P.H."/>
            <person name="Noegel A.A."/>
            <person name="Barrell B."/>
            <person name="Kuspa A."/>
        </authorList>
    </citation>
    <scope>NUCLEOTIDE SEQUENCE [LARGE SCALE GENOMIC DNA]</scope>
    <source>
        <strain evidence="2 3">AX4</strain>
    </source>
</reference>
<dbReference type="PANTHER" id="PTHR46564">
    <property type="entry name" value="TRANSPOSASE"/>
    <property type="match status" value="1"/>
</dbReference>
<dbReference type="RefSeq" id="XP_645261.1">
    <property type="nucleotide sequence ID" value="XM_640169.1"/>
</dbReference>
<dbReference type="PhylomeDB" id="Q559S3"/>
<dbReference type="VEuPathDB" id="AmoebaDB:DDB_G0272288"/>
<dbReference type="eggNOG" id="ENOG502SDK0">
    <property type="taxonomic scope" value="Eukaryota"/>
</dbReference>